<keyword evidence="4" id="KW-1185">Reference proteome</keyword>
<comment type="caution">
    <text evidence="3">The sequence shown here is derived from an EMBL/GenBank/DDBJ whole genome shotgun (WGS) entry which is preliminary data.</text>
</comment>
<feature type="domain" description="Putative plant transposon protein" evidence="2">
    <location>
        <begin position="381"/>
        <end position="505"/>
    </location>
</feature>
<name>A0A7J0GJE3_9ERIC</name>
<dbReference type="Proteomes" id="UP000585474">
    <property type="component" value="Unassembled WGS sequence"/>
</dbReference>
<feature type="region of interest" description="Disordered" evidence="1">
    <location>
        <begin position="526"/>
        <end position="548"/>
    </location>
</feature>
<evidence type="ECO:0000313" key="4">
    <source>
        <dbReference type="Proteomes" id="UP000585474"/>
    </source>
</evidence>
<organism evidence="3 4">
    <name type="scientific">Actinidia rufa</name>
    <dbReference type="NCBI Taxonomy" id="165716"/>
    <lineage>
        <taxon>Eukaryota</taxon>
        <taxon>Viridiplantae</taxon>
        <taxon>Streptophyta</taxon>
        <taxon>Embryophyta</taxon>
        <taxon>Tracheophyta</taxon>
        <taxon>Spermatophyta</taxon>
        <taxon>Magnoliopsida</taxon>
        <taxon>eudicotyledons</taxon>
        <taxon>Gunneridae</taxon>
        <taxon>Pentapetalae</taxon>
        <taxon>asterids</taxon>
        <taxon>Ericales</taxon>
        <taxon>Actinidiaceae</taxon>
        <taxon>Actinidia</taxon>
    </lineage>
</organism>
<feature type="compositionally biased region" description="Basic and acidic residues" evidence="1">
    <location>
        <begin position="536"/>
        <end position="548"/>
    </location>
</feature>
<dbReference type="OrthoDB" id="1559178at2759"/>
<dbReference type="Pfam" id="PF20167">
    <property type="entry name" value="Transposase_32"/>
    <property type="match status" value="1"/>
</dbReference>
<gene>
    <name evidence="3" type="ORF">Acr_22g0002420</name>
</gene>
<sequence>MTSIGQLSYGQQNFADITNPQGQYPLVPDVYQHSQKQSLDDTLQSFLQYQPTLWPQPIHEEVMYNEPCLICFSHSHFVTECPQAREFPEFVQKYVNTTQGCLNPSSDNSYSYTQDNEWETHSNSSWTQEPWVDDSNTFCPPSQFIAPSEQPCQHYYPLLPSENPDFEDSMLQTLQEYEATIQTFASTCQSIVELGIQVDQLVHPFNGHEEQESLSQAQQEPIWEVETISERHNGELWETESELNSFEIEHISEDHEKLTQELITPLKKLIQCVDEVELFSPTQSFIAVELINILGVENFNSVVDSYFVQLVNKLKTMLIENGLVVEQQYGVTEYLGNMEHGSPTKRSKSKGKAGVDYDASRFTGKNAENSFNEAESVLTLCQEFMANIEHDPETEQGKDKLCSWVRGKKLKGDEWDGEVRYNKTDLKDKYLILFLFSCHSLLPLKRTVSMNVARARLLWAIGTGKTIDLPRIMFLSLCATYKASDKRGSVPFTGFLTELFKRSGVHIPLDFIKIELGGSIDKASLSRSEGQRKKRKLEEKAHEGSAIG</sequence>
<dbReference type="InterPro" id="IPR046796">
    <property type="entry name" value="Transposase_32_dom"/>
</dbReference>
<reference evidence="3 4" key="1">
    <citation type="submission" date="2019-07" db="EMBL/GenBank/DDBJ databases">
        <title>De Novo Assembly of kiwifruit Actinidia rufa.</title>
        <authorList>
            <person name="Sugita-Konishi S."/>
            <person name="Sato K."/>
            <person name="Mori E."/>
            <person name="Abe Y."/>
            <person name="Kisaki G."/>
            <person name="Hamano K."/>
            <person name="Suezawa K."/>
            <person name="Otani M."/>
            <person name="Fukuda T."/>
            <person name="Manabe T."/>
            <person name="Gomi K."/>
            <person name="Tabuchi M."/>
            <person name="Akimitsu K."/>
            <person name="Kataoka I."/>
        </authorList>
    </citation>
    <scope>NUCLEOTIDE SEQUENCE [LARGE SCALE GENOMIC DNA]</scope>
    <source>
        <strain evidence="4">cv. Fuchu</strain>
    </source>
</reference>
<dbReference type="EMBL" id="BJWL01000022">
    <property type="protein sequence ID" value="GFZ10844.1"/>
    <property type="molecule type" value="Genomic_DNA"/>
</dbReference>
<protein>
    <recommendedName>
        <fullName evidence="2">Putative plant transposon protein domain-containing protein</fullName>
    </recommendedName>
</protein>
<proteinExistence type="predicted"/>
<evidence type="ECO:0000259" key="2">
    <source>
        <dbReference type="Pfam" id="PF20167"/>
    </source>
</evidence>
<accession>A0A7J0GJE3</accession>
<evidence type="ECO:0000313" key="3">
    <source>
        <dbReference type="EMBL" id="GFZ10844.1"/>
    </source>
</evidence>
<evidence type="ECO:0000256" key="1">
    <source>
        <dbReference type="SAM" id="MobiDB-lite"/>
    </source>
</evidence>
<dbReference type="AlphaFoldDB" id="A0A7J0GJE3"/>